<accession>A0A0B7ANN9</accession>
<name>A0A0B7ANN9_9EUPU</name>
<dbReference type="AlphaFoldDB" id="A0A0B7ANN9"/>
<dbReference type="EMBL" id="HACG01034650">
    <property type="protein sequence ID" value="CEK81515.1"/>
    <property type="molecule type" value="Transcribed_RNA"/>
</dbReference>
<evidence type="ECO:0000313" key="1">
    <source>
        <dbReference type="EMBL" id="CEK81515.1"/>
    </source>
</evidence>
<protein>
    <submittedName>
        <fullName evidence="1">Uncharacterized protein</fullName>
    </submittedName>
</protein>
<sequence length="52" mass="5796">MVIHKSMMMVLTTNTTDSTQDITQIFLTYTNGRLGREECTCCNLPAGTQTSH</sequence>
<proteinExistence type="predicted"/>
<organism evidence="1">
    <name type="scientific">Arion vulgaris</name>
    <dbReference type="NCBI Taxonomy" id="1028688"/>
    <lineage>
        <taxon>Eukaryota</taxon>
        <taxon>Metazoa</taxon>
        <taxon>Spiralia</taxon>
        <taxon>Lophotrochozoa</taxon>
        <taxon>Mollusca</taxon>
        <taxon>Gastropoda</taxon>
        <taxon>Heterobranchia</taxon>
        <taxon>Euthyneura</taxon>
        <taxon>Panpulmonata</taxon>
        <taxon>Eupulmonata</taxon>
        <taxon>Stylommatophora</taxon>
        <taxon>Helicina</taxon>
        <taxon>Arionoidea</taxon>
        <taxon>Arionidae</taxon>
        <taxon>Arion</taxon>
    </lineage>
</organism>
<reference evidence="1" key="1">
    <citation type="submission" date="2014-12" db="EMBL/GenBank/DDBJ databases">
        <title>Insight into the proteome of Arion vulgaris.</title>
        <authorList>
            <person name="Aradska J."/>
            <person name="Bulat T."/>
            <person name="Smidak R."/>
            <person name="Sarate P."/>
            <person name="Gangsoo J."/>
            <person name="Sialana F."/>
            <person name="Bilban M."/>
            <person name="Lubec G."/>
        </authorList>
    </citation>
    <scope>NUCLEOTIDE SEQUENCE</scope>
    <source>
        <tissue evidence="1">Skin</tissue>
    </source>
</reference>
<gene>
    <name evidence="1" type="primary">ORF126457</name>
</gene>